<gene>
    <name evidence="1" type="ordered locus">BDI_0865</name>
</gene>
<evidence type="ECO:0000313" key="2">
    <source>
        <dbReference type="Proteomes" id="UP000000566"/>
    </source>
</evidence>
<proteinExistence type="predicted"/>
<dbReference type="RefSeq" id="WP_011966203.1">
    <property type="nucleotide sequence ID" value="NC_009615.1"/>
</dbReference>
<sequence length="177" mass="20443">MNTQICTNKKQSSRLLEAGVRPDTADMYLDEFELPVAFEYRRIEGHVGQDMAFPAWSLSKLIDMMPKSYQDDIDGMVYYLSGNFVELMYASDWIKDGEGDNTYNCAKSFDKENLMDNMVDAIEWLIREGHLNKKFLTDKCGDCRLIEDEDTNGEAWCAFHQKPTMCDSRACKDILKK</sequence>
<keyword evidence="2" id="KW-1185">Reference proteome</keyword>
<reference evidence="1 2" key="1">
    <citation type="journal article" date="2007" name="PLoS Biol.">
        <title>Evolution of symbiotic bacteria in the distal human intestine.</title>
        <authorList>
            <person name="Xu J."/>
            <person name="Mahowald M.A."/>
            <person name="Ley R.E."/>
            <person name="Lozupone C.A."/>
            <person name="Hamady M."/>
            <person name="Martens E.C."/>
            <person name="Henrissat B."/>
            <person name="Coutinho P.M."/>
            <person name="Minx P."/>
            <person name="Latreille P."/>
            <person name="Cordum H."/>
            <person name="Van Brunt A."/>
            <person name="Kim K."/>
            <person name="Fulton R.S."/>
            <person name="Fulton L.A."/>
            <person name="Clifton S.W."/>
            <person name="Wilson R.K."/>
            <person name="Knight R.D."/>
            <person name="Gordon J.I."/>
        </authorList>
    </citation>
    <scope>NUCLEOTIDE SEQUENCE [LARGE SCALE GENOMIC DNA]</scope>
    <source>
        <strain evidence="2">ATCC 8503 / DSM 20701 / CIP 104284 / JCM 5825 / NCTC 11152</strain>
    </source>
</reference>
<accession>A6LAC0</accession>
<protein>
    <submittedName>
        <fullName evidence="1">Uncharacterized protein</fullName>
    </submittedName>
</protein>
<dbReference type="AlphaFoldDB" id="A6LAC0"/>
<dbReference type="Proteomes" id="UP000000566">
    <property type="component" value="Chromosome"/>
</dbReference>
<dbReference type="KEGG" id="pdi:BDI_0865"/>
<dbReference type="STRING" id="435591.BDI_0865"/>
<dbReference type="EMBL" id="CP000140">
    <property type="protein sequence ID" value="ABR42634.1"/>
    <property type="molecule type" value="Genomic_DNA"/>
</dbReference>
<organism evidence="1 2">
    <name type="scientific">Parabacteroides distasonis (strain ATCC 8503 / DSM 20701 / CIP 104284 / JCM 5825 / NCTC 11152)</name>
    <dbReference type="NCBI Taxonomy" id="435591"/>
    <lineage>
        <taxon>Bacteria</taxon>
        <taxon>Pseudomonadati</taxon>
        <taxon>Bacteroidota</taxon>
        <taxon>Bacteroidia</taxon>
        <taxon>Bacteroidales</taxon>
        <taxon>Tannerellaceae</taxon>
        <taxon>Parabacteroides</taxon>
    </lineage>
</organism>
<dbReference type="BioCyc" id="PDIS435591:G1G5A-888-MONOMER"/>
<dbReference type="HOGENOM" id="CLU_1516501_0_0_10"/>
<dbReference type="PaxDb" id="435591-BDI_0865"/>
<name>A6LAC0_PARD8</name>
<dbReference type="PATRIC" id="fig|435591.13.peg.843"/>
<evidence type="ECO:0000313" key="1">
    <source>
        <dbReference type="EMBL" id="ABR42634.1"/>
    </source>
</evidence>